<sequence length="418" mass="46823">MAPSSISNTVTSDYKSDPSTVHTTHKFKFAQDSISPNPELVIDSKSQVTENTSLYTVPTKTTIASAENSEKEGPTLNKLPIALSENLAYNMQTAYQLTPDDADTSFEQYELEAPDRYRIRLHFTKHEIEMVRYTWNKMLLEENKSSRNMPGGFGGDDEKKLRRQSMKGSSTTPRQTTTSSMASSLFCRQLYSNLLTLAPELELLWPSLKHQAVSFAQVMQMTIANLEDLSVLDSYYEKLGKSHARIFGIEPPAYEIMGEALVQTFNERFGSRFTIELEVLWIKLFLYMANSILQFGLDPVLRLHRTGSRQSSVSTVRNQSTSSNSIFAADPDINSTLDKKLTNATSVASGADDFAQPPKIDAKGKSRFRSHRGSISYNGDLASVSEKSKQKNADVPQQPKKPGRLDRLRKKKGDCVIM</sequence>
<dbReference type="PANTHER" id="PTHR43396:SF6">
    <property type="entry name" value="ABL201WP"/>
    <property type="match status" value="1"/>
</dbReference>
<dbReference type="OrthoDB" id="436496at2759"/>
<dbReference type="Proteomes" id="UP000669133">
    <property type="component" value="Unassembled WGS sequence"/>
</dbReference>
<evidence type="ECO:0000256" key="1">
    <source>
        <dbReference type="SAM" id="MobiDB-lite"/>
    </source>
</evidence>
<dbReference type="InterPro" id="IPR000971">
    <property type="entry name" value="Globin"/>
</dbReference>
<dbReference type="PROSITE" id="PS01033">
    <property type="entry name" value="GLOBIN"/>
    <property type="match status" value="1"/>
</dbReference>
<feature type="domain" description="Globin" evidence="2">
    <location>
        <begin position="168"/>
        <end position="297"/>
    </location>
</feature>
<proteinExistence type="predicted"/>
<dbReference type="Gene3D" id="1.10.490.10">
    <property type="entry name" value="Globins"/>
    <property type="match status" value="1"/>
</dbReference>
<dbReference type="RefSeq" id="XP_067550768.1">
    <property type="nucleotide sequence ID" value="XM_067695141.1"/>
</dbReference>
<dbReference type="GO" id="GO:0046210">
    <property type="term" value="P:nitric oxide catabolic process"/>
    <property type="evidence" value="ECO:0007669"/>
    <property type="project" value="TreeGrafter"/>
</dbReference>
<accession>A0A8H7ZLE9</accession>
<feature type="compositionally biased region" description="Polar residues" evidence="1">
    <location>
        <begin position="308"/>
        <end position="326"/>
    </location>
</feature>
<feature type="region of interest" description="Disordered" evidence="1">
    <location>
        <begin position="146"/>
        <end position="179"/>
    </location>
</feature>
<dbReference type="Pfam" id="PF00042">
    <property type="entry name" value="Globin"/>
    <property type="match status" value="1"/>
</dbReference>
<dbReference type="GO" id="GO:0008941">
    <property type="term" value="F:nitric oxide dioxygenase NAD(P)H activity"/>
    <property type="evidence" value="ECO:0007669"/>
    <property type="project" value="TreeGrafter"/>
</dbReference>
<dbReference type="GeneID" id="93649373"/>
<dbReference type="AlphaFoldDB" id="A0A8H7ZLE9"/>
<dbReference type="InterPro" id="IPR044399">
    <property type="entry name" value="Mb-like_M"/>
</dbReference>
<feature type="region of interest" description="Disordered" evidence="1">
    <location>
        <begin position="1"/>
        <end position="20"/>
    </location>
</feature>
<protein>
    <recommendedName>
        <fullName evidence="2">Globin domain-containing protein</fullName>
    </recommendedName>
</protein>
<dbReference type="InterPro" id="IPR012292">
    <property type="entry name" value="Globin/Proto"/>
</dbReference>
<dbReference type="EMBL" id="JAEOAQ010000001">
    <property type="protein sequence ID" value="KAG5421652.1"/>
    <property type="molecule type" value="Genomic_DNA"/>
</dbReference>
<dbReference type="CDD" id="cd01040">
    <property type="entry name" value="Mb-like"/>
    <property type="match status" value="1"/>
</dbReference>
<dbReference type="GO" id="GO:0071500">
    <property type="term" value="P:cellular response to nitrosative stress"/>
    <property type="evidence" value="ECO:0007669"/>
    <property type="project" value="TreeGrafter"/>
</dbReference>
<feature type="compositionally biased region" description="Low complexity" evidence="1">
    <location>
        <begin position="169"/>
        <end position="179"/>
    </location>
</feature>
<evidence type="ECO:0000313" key="3">
    <source>
        <dbReference type="EMBL" id="KAG5421652.1"/>
    </source>
</evidence>
<comment type="caution">
    <text evidence="3">The sequence shown here is derived from an EMBL/GenBank/DDBJ whole genome shotgun (WGS) entry which is preliminary data.</text>
</comment>
<organism evidence="3 4">
    <name type="scientific">Candida metapsilosis</name>
    <dbReference type="NCBI Taxonomy" id="273372"/>
    <lineage>
        <taxon>Eukaryota</taxon>
        <taxon>Fungi</taxon>
        <taxon>Dikarya</taxon>
        <taxon>Ascomycota</taxon>
        <taxon>Saccharomycotina</taxon>
        <taxon>Pichiomycetes</taxon>
        <taxon>Debaryomycetaceae</taxon>
        <taxon>Candida/Lodderomyces clade</taxon>
        <taxon>Candida</taxon>
    </lineage>
</organism>
<evidence type="ECO:0000313" key="4">
    <source>
        <dbReference type="Proteomes" id="UP000669133"/>
    </source>
</evidence>
<feature type="region of interest" description="Disordered" evidence="1">
    <location>
        <begin position="349"/>
        <end position="418"/>
    </location>
</feature>
<evidence type="ECO:0000259" key="2">
    <source>
        <dbReference type="PROSITE" id="PS01033"/>
    </source>
</evidence>
<dbReference type="GO" id="GO:0019825">
    <property type="term" value="F:oxygen binding"/>
    <property type="evidence" value="ECO:0007669"/>
    <property type="project" value="InterPro"/>
</dbReference>
<name>A0A8H7ZLE9_9ASCO</name>
<dbReference type="PANTHER" id="PTHR43396">
    <property type="entry name" value="FLAVOHEMOPROTEIN"/>
    <property type="match status" value="1"/>
</dbReference>
<feature type="region of interest" description="Disordered" evidence="1">
    <location>
        <begin position="308"/>
        <end position="327"/>
    </location>
</feature>
<dbReference type="GO" id="GO:0020037">
    <property type="term" value="F:heme binding"/>
    <property type="evidence" value="ECO:0007669"/>
    <property type="project" value="InterPro"/>
</dbReference>
<dbReference type="GO" id="GO:0071949">
    <property type="term" value="F:FAD binding"/>
    <property type="evidence" value="ECO:0007669"/>
    <property type="project" value="TreeGrafter"/>
</dbReference>
<reference evidence="3 4" key="1">
    <citation type="submission" date="2020-12" db="EMBL/GenBank/DDBJ databases">
        <title>Effect of drift, selection, and recombination on the evolution of hybrid genomes in Candida yeast pathogens.</title>
        <authorList>
            <person name="Mixao V."/>
            <person name="Ksiezopolska E."/>
            <person name="Saus E."/>
            <person name="Boekhout T."/>
            <person name="Gacser A."/>
            <person name="Gabaldon T."/>
        </authorList>
    </citation>
    <scope>NUCLEOTIDE SEQUENCE [LARGE SCALE GENOMIC DNA]</scope>
    <source>
        <strain evidence="3 4">BP57</strain>
    </source>
</reference>
<dbReference type="InterPro" id="IPR009050">
    <property type="entry name" value="Globin-like_sf"/>
</dbReference>
<keyword evidence="4" id="KW-1185">Reference proteome</keyword>
<gene>
    <name evidence="3" type="ORF">I9W82_000744</name>
</gene>
<dbReference type="SUPFAM" id="SSF46458">
    <property type="entry name" value="Globin-like"/>
    <property type="match status" value="1"/>
</dbReference>